<protein>
    <submittedName>
        <fullName evidence="3">Oxyanion-translocating ATPase, ArsA</fullName>
    </submittedName>
</protein>
<sequence length="299" mass="33141" precursor="true">MATVRLVAGKGGVGKTTVASALALHAAGRGERVLLVSTDPTGALGQIFPGVGDEVREVAPGLEVVELTRRAVLARWRERFGEEVYRVLRSLLPVERDVLDYLEGVPGLEEEFLLSYLLDALDSGRYDRVVWDAAPTAGTLALLEAQALFYDHLTQAHRLYLKLQGYLKGADPTPLIEGWRALTGRILAMLRERTRAWVVAQPERLPVVQGLELMAALDRFGIALERAVLNRVLPEDACPGCAFYEAKAREQRRWARRWREESPVPVRELPEFAAAPLEPRALEAVARRLVAEPEGDPRA</sequence>
<dbReference type="GO" id="GO:0016887">
    <property type="term" value="F:ATP hydrolysis activity"/>
    <property type="evidence" value="ECO:0007669"/>
    <property type="project" value="InterPro"/>
</dbReference>
<evidence type="ECO:0000256" key="1">
    <source>
        <dbReference type="ARBA" id="ARBA00011040"/>
    </source>
</evidence>
<dbReference type="PANTHER" id="PTHR10803:SF3">
    <property type="entry name" value="ATPASE GET3"/>
    <property type="match status" value="1"/>
</dbReference>
<dbReference type="Gene3D" id="3.40.50.300">
    <property type="entry name" value="P-loop containing nucleotide triphosphate hydrolases"/>
    <property type="match status" value="1"/>
</dbReference>
<dbReference type="HOGENOM" id="CLU_040761_3_0_0"/>
<comment type="similarity">
    <text evidence="1">Belongs to the arsA ATPase family.</text>
</comment>
<feature type="domain" description="ArsA/GET3 Anion-transporting ATPase-like" evidence="2">
    <location>
        <begin position="6"/>
        <end position="270"/>
    </location>
</feature>
<dbReference type="PANTHER" id="PTHR10803">
    <property type="entry name" value="ARSENICAL PUMP-DRIVING ATPASE ARSENITE-TRANSLOCATING ATPASE"/>
    <property type="match status" value="1"/>
</dbReference>
<dbReference type="OrthoDB" id="9780677at2"/>
<evidence type="ECO:0000313" key="3">
    <source>
        <dbReference type="EMBL" id="ADR35690.1"/>
    </source>
</evidence>
<evidence type="ECO:0000313" key="4">
    <source>
        <dbReference type="Proteomes" id="UP000008722"/>
    </source>
</evidence>
<dbReference type="EMBL" id="CP002361">
    <property type="protein sequence ID" value="ADR35690.1"/>
    <property type="molecule type" value="Genomic_DNA"/>
</dbReference>
<dbReference type="eggNOG" id="COG0003">
    <property type="taxonomic scope" value="Bacteria"/>
</dbReference>
<proteinExistence type="inferred from homology"/>
<accession>E4U5S6</accession>
<dbReference type="CDD" id="cd02035">
    <property type="entry name" value="ArsA"/>
    <property type="match status" value="1"/>
</dbReference>
<dbReference type="InterPro" id="IPR025723">
    <property type="entry name" value="ArsA/GET3_ATPase-like"/>
</dbReference>
<name>E4U5S6_OCEP5</name>
<keyword evidence="4" id="KW-1185">Reference proteome</keyword>
<dbReference type="RefSeq" id="WP_013456860.1">
    <property type="nucleotide sequence ID" value="NC_014761.1"/>
</dbReference>
<dbReference type="AlphaFoldDB" id="E4U5S6"/>
<dbReference type="SUPFAM" id="SSF52540">
    <property type="entry name" value="P-loop containing nucleoside triphosphate hydrolases"/>
    <property type="match status" value="1"/>
</dbReference>
<dbReference type="KEGG" id="opr:Ocepr_0228"/>
<gene>
    <name evidence="3" type="ordered locus">Ocepr_0228</name>
</gene>
<organism evidence="3 4">
    <name type="scientific">Oceanithermus profundus (strain DSM 14977 / NBRC 100410 / VKM B-2274 / 506)</name>
    <dbReference type="NCBI Taxonomy" id="670487"/>
    <lineage>
        <taxon>Bacteria</taxon>
        <taxon>Thermotogati</taxon>
        <taxon>Deinococcota</taxon>
        <taxon>Deinococci</taxon>
        <taxon>Thermales</taxon>
        <taxon>Thermaceae</taxon>
        <taxon>Oceanithermus</taxon>
    </lineage>
</organism>
<dbReference type="STRING" id="670487.Ocepr_0228"/>
<reference evidence="4" key="1">
    <citation type="submission" date="2010-11" db="EMBL/GenBank/DDBJ databases">
        <title>The complete sequence of chromosome of Oceanithermus profundus DSM 14977.</title>
        <authorList>
            <consortium name="US DOE Joint Genome Institute (JGI-PGF)"/>
            <person name="Lucas S."/>
            <person name="Copeland A."/>
            <person name="Lapidus A."/>
            <person name="Bruce D."/>
            <person name="Goodwin L."/>
            <person name="Pitluck S."/>
            <person name="Kyrpides N."/>
            <person name="Mavromatis K."/>
            <person name="Pagani I."/>
            <person name="Ivanova N."/>
            <person name="Zhang X."/>
            <person name="Brettin T."/>
            <person name="Detter J.C."/>
            <person name="Tapia R."/>
            <person name="Han C."/>
            <person name="Land M."/>
            <person name="Hauser L."/>
            <person name="Markowitz V."/>
            <person name="Cheng J.-F."/>
            <person name="Hugenholtz P."/>
            <person name="Woyke T."/>
            <person name="Wu D."/>
            <person name="Tindall B."/>
            <person name="Faehnrich R."/>
            <person name="Brambilla E."/>
            <person name="Klenk H.-P."/>
            <person name="Eisen J.A."/>
        </authorList>
    </citation>
    <scope>NUCLEOTIDE SEQUENCE [LARGE SCALE GENOMIC DNA]</scope>
    <source>
        <strain evidence="4">DSM 14977 / NBRC 100410 / VKM B-2274 / 506</strain>
    </source>
</reference>
<dbReference type="Pfam" id="PF02374">
    <property type="entry name" value="ArsA_ATPase"/>
    <property type="match status" value="1"/>
</dbReference>
<dbReference type="InterPro" id="IPR016300">
    <property type="entry name" value="ATPase_ArsA/GET3"/>
</dbReference>
<reference evidence="3 4" key="2">
    <citation type="journal article" date="2011" name="Stand. Genomic Sci.">
        <title>Complete genome sequence of Oceanithermus profundus type strain (506).</title>
        <authorList>
            <person name="Pati A."/>
            <person name="Zhang X."/>
            <person name="Lapidus A."/>
            <person name="Nolan M."/>
            <person name="Lucas S."/>
            <person name="Del Rio T.G."/>
            <person name="Tice H."/>
            <person name="Cheng J.F."/>
            <person name="Tapia R."/>
            <person name="Han C."/>
            <person name="Goodwin L."/>
            <person name="Pitluck S."/>
            <person name="Liolios K."/>
            <person name="Pagani I."/>
            <person name="Ivanova N."/>
            <person name="Mavromatis K."/>
            <person name="Chen A."/>
            <person name="Palaniappan K."/>
            <person name="Hauser L."/>
            <person name="Jeffries C.D."/>
            <person name="Brambilla E.M."/>
            <person name="Rohl A."/>
            <person name="Mwirichia R."/>
            <person name="Rohde M."/>
            <person name="Tindall B.J."/>
            <person name="Sikorski J."/>
            <person name="Wirth R."/>
            <person name="Goker M."/>
            <person name="Woyke T."/>
            <person name="Detter J.C."/>
            <person name="Bristow J."/>
            <person name="Eisen J.A."/>
            <person name="Markowitz V."/>
            <person name="Hugenholtz P."/>
            <person name="Kyrpides N.C."/>
            <person name="Klenk H.P."/>
            <person name="Land M."/>
        </authorList>
    </citation>
    <scope>NUCLEOTIDE SEQUENCE [LARGE SCALE GENOMIC DNA]</scope>
    <source>
        <strain evidence="4">DSM 14977 / NBRC 100410 / VKM B-2274 / 506</strain>
    </source>
</reference>
<dbReference type="GO" id="GO:0005524">
    <property type="term" value="F:ATP binding"/>
    <property type="evidence" value="ECO:0007669"/>
    <property type="project" value="InterPro"/>
</dbReference>
<dbReference type="InterPro" id="IPR027417">
    <property type="entry name" value="P-loop_NTPase"/>
</dbReference>
<evidence type="ECO:0000259" key="2">
    <source>
        <dbReference type="Pfam" id="PF02374"/>
    </source>
</evidence>
<dbReference type="Proteomes" id="UP000008722">
    <property type="component" value="Chromosome"/>
</dbReference>